<sequence length="101" mass="10619">MSGPQGPDGVRPAAAAVTLELVLNGGGSARPPRIVRAEAGTPPEAQLLAEARALTAIQTRPLYKAAGLPGQVHRVRFEAVATKNRRVNASLHSQSLQKKHN</sequence>
<keyword evidence="2" id="KW-1185">Reference proteome</keyword>
<evidence type="ECO:0000313" key="1">
    <source>
        <dbReference type="EMBL" id="ATQ43414.1"/>
    </source>
</evidence>
<gene>
    <name evidence="1" type="ORF">CSW64_13825</name>
</gene>
<name>A0A2D2AZJ1_9CAUL</name>
<proteinExistence type="predicted"/>
<dbReference type="OrthoDB" id="7174025at2"/>
<dbReference type="Proteomes" id="UP000228945">
    <property type="component" value="Chromosome"/>
</dbReference>
<dbReference type="RefSeq" id="WP_099622665.1">
    <property type="nucleotide sequence ID" value="NZ_CP024201.1"/>
</dbReference>
<protein>
    <submittedName>
        <fullName evidence="1">Uncharacterized protein</fullName>
    </submittedName>
</protein>
<dbReference type="AlphaFoldDB" id="A0A2D2AZJ1"/>
<evidence type="ECO:0000313" key="2">
    <source>
        <dbReference type="Proteomes" id="UP000228945"/>
    </source>
</evidence>
<accession>A0A2D2AZJ1</accession>
<dbReference type="KEGG" id="cmb:CSW64_13825"/>
<organism evidence="1 2">
    <name type="scientific">Caulobacter mirabilis</name>
    <dbReference type="NCBI Taxonomy" id="69666"/>
    <lineage>
        <taxon>Bacteria</taxon>
        <taxon>Pseudomonadati</taxon>
        <taxon>Pseudomonadota</taxon>
        <taxon>Alphaproteobacteria</taxon>
        <taxon>Caulobacterales</taxon>
        <taxon>Caulobacteraceae</taxon>
        <taxon>Caulobacter</taxon>
    </lineage>
</organism>
<reference evidence="1 2" key="1">
    <citation type="submission" date="2017-10" db="EMBL/GenBank/DDBJ databases">
        <title>Genome sequence of Caulobacter mirabilis FWC38.</title>
        <authorList>
            <person name="Fiebig A."/>
            <person name="Crosson S."/>
        </authorList>
    </citation>
    <scope>NUCLEOTIDE SEQUENCE [LARGE SCALE GENOMIC DNA]</scope>
    <source>
        <strain evidence="1 2">FWC 38</strain>
    </source>
</reference>
<dbReference type="EMBL" id="CP024201">
    <property type="protein sequence ID" value="ATQ43414.1"/>
    <property type="molecule type" value="Genomic_DNA"/>
</dbReference>